<accession>A0A813IW94</accession>
<proteinExistence type="predicted"/>
<comment type="caution">
    <text evidence="2">The sequence shown here is derived from an EMBL/GenBank/DDBJ whole genome shotgun (WGS) entry which is preliminary data.</text>
</comment>
<dbReference type="Proteomes" id="UP000626109">
    <property type="component" value="Unassembled WGS sequence"/>
</dbReference>
<reference evidence="2" key="1">
    <citation type="submission" date="2021-02" db="EMBL/GenBank/DDBJ databases">
        <authorList>
            <person name="Dougan E. K."/>
            <person name="Rhodes N."/>
            <person name="Thang M."/>
            <person name="Chan C."/>
        </authorList>
    </citation>
    <scope>NUCLEOTIDE SEQUENCE</scope>
</reference>
<dbReference type="AlphaFoldDB" id="A0A813IW94"/>
<gene>
    <name evidence="2" type="ORF">PGLA2088_LOCUS15329</name>
</gene>
<organism evidence="2 3">
    <name type="scientific">Polarella glacialis</name>
    <name type="common">Dinoflagellate</name>
    <dbReference type="NCBI Taxonomy" id="89957"/>
    <lineage>
        <taxon>Eukaryota</taxon>
        <taxon>Sar</taxon>
        <taxon>Alveolata</taxon>
        <taxon>Dinophyceae</taxon>
        <taxon>Suessiales</taxon>
        <taxon>Suessiaceae</taxon>
        <taxon>Polarella</taxon>
    </lineage>
</organism>
<evidence type="ECO:0000256" key="1">
    <source>
        <dbReference type="SAM" id="MobiDB-lite"/>
    </source>
</evidence>
<feature type="region of interest" description="Disordered" evidence="1">
    <location>
        <begin position="110"/>
        <end position="137"/>
    </location>
</feature>
<evidence type="ECO:0000313" key="2">
    <source>
        <dbReference type="EMBL" id="CAE8663669.1"/>
    </source>
</evidence>
<protein>
    <submittedName>
        <fullName evidence="2">Uncharacterized protein</fullName>
    </submittedName>
</protein>
<evidence type="ECO:0000313" key="3">
    <source>
        <dbReference type="Proteomes" id="UP000626109"/>
    </source>
</evidence>
<sequence length="137" mass="14720">MRGLFGGVLGTKAGPEDLLKELLDQLDGSGISDSLWEKVLQQPDLEDILEEEPRRESLAACAGKCPANVYGLVGRCVQVIEDALAKQGADFDEAALSNSMAMLSYLLAASPATPGSPTESTEKEEQAKPVTLWQQLW</sequence>
<name>A0A813IW94_POLGL</name>
<feature type="non-terminal residue" evidence="2">
    <location>
        <position position="137"/>
    </location>
</feature>
<dbReference type="EMBL" id="CAJNNW010018895">
    <property type="protein sequence ID" value="CAE8663669.1"/>
    <property type="molecule type" value="Genomic_DNA"/>
</dbReference>